<evidence type="ECO:0000313" key="2">
    <source>
        <dbReference type="Proteomes" id="UP000248584"/>
    </source>
</evidence>
<dbReference type="Proteomes" id="UP000248584">
    <property type="component" value="Unassembled WGS sequence"/>
</dbReference>
<reference evidence="1 2" key="1">
    <citation type="submission" date="2018-06" db="EMBL/GenBank/DDBJ databases">
        <title>Genomic Encyclopedia of Archaeal and Bacterial Type Strains, Phase II (KMG-II): from individual species to whole genera.</title>
        <authorList>
            <person name="Goeker M."/>
        </authorList>
    </citation>
    <scope>NUCLEOTIDE SEQUENCE [LARGE SCALE GENOMIC DNA]</scope>
    <source>
        <strain evidence="1 2">DSM 17205</strain>
    </source>
</reference>
<evidence type="ECO:0008006" key="3">
    <source>
        <dbReference type="Google" id="ProtNLM"/>
    </source>
</evidence>
<gene>
    <name evidence="1" type="ORF">LX97_02753</name>
</gene>
<comment type="caution">
    <text evidence="1">The sequence shown here is derived from an EMBL/GenBank/DDBJ whole genome shotgun (WGS) entry which is preliminary data.</text>
</comment>
<evidence type="ECO:0000313" key="1">
    <source>
        <dbReference type="EMBL" id="PZX38172.1"/>
    </source>
</evidence>
<dbReference type="RefSeq" id="WP_052329278.1">
    <property type="nucleotide sequence ID" value="NZ_QKZR01000005.1"/>
</dbReference>
<proteinExistence type="predicted"/>
<sequence length="125" mass="14953">MKYTFLLFLAVISCQTNKNCKDYKTGVFKFANPKYAEWTVYRTDSTQIEVSNITSTEIHNNVKWISDCEYHLGKTKIINNKLNFQEMDTMKVEIYKTEDDRYFCYSKSNRLDLELEMIKIREIDD</sequence>
<accession>A0ABX5PVF2</accession>
<keyword evidence="2" id="KW-1185">Reference proteome</keyword>
<name>A0ABX5PVF2_9FLAO</name>
<protein>
    <recommendedName>
        <fullName evidence="3">Lipoprotein</fullName>
    </recommendedName>
</protein>
<organism evidence="1 2">
    <name type="scientific">Nonlabens dokdonensis</name>
    <dbReference type="NCBI Taxonomy" id="328515"/>
    <lineage>
        <taxon>Bacteria</taxon>
        <taxon>Pseudomonadati</taxon>
        <taxon>Bacteroidota</taxon>
        <taxon>Flavobacteriia</taxon>
        <taxon>Flavobacteriales</taxon>
        <taxon>Flavobacteriaceae</taxon>
        <taxon>Nonlabens</taxon>
    </lineage>
</organism>
<dbReference type="EMBL" id="QKZR01000005">
    <property type="protein sequence ID" value="PZX38172.1"/>
    <property type="molecule type" value="Genomic_DNA"/>
</dbReference>